<dbReference type="PROSITE" id="PS50893">
    <property type="entry name" value="ABC_TRANSPORTER_2"/>
    <property type="match status" value="1"/>
</dbReference>
<dbReference type="Pfam" id="PF00005">
    <property type="entry name" value="ABC_tran"/>
    <property type="match status" value="1"/>
</dbReference>
<keyword evidence="7" id="KW-1278">Translocase</keyword>
<proteinExistence type="predicted"/>
<dbReference type="FunFam" id="2.40.50.100:FF:000032">
    <property type="entry name" value="sn-glycerol-3-phosphate import ATP-binding protein UgpC"/>
    <property type="match status" value="1"/>
</dbReference>
<dbReference type="Gene3D" id="3.40.50.300">
    <property type="entry name" value="P-loop containing nucleotide triphosphate hydrolases"/>
    <property type="match status" value="1"/>
</dbReference>
<evidence type="ECO:0000256" key="1">
    <source>
        <dbReference type="ARBA" id="ARBA00022448"/>
    </source>
</evidence>
<organism evidence="10 11">
    <name type="scientific">Escherichia coli M605</name>
    <dbReference type="NCBI Taxonomy" id="656417"/>
    <lineage>
        <taxon>Bacteria</taxon>
        <taxon>Pseudomonadati</taxon>
        <taxon>Pseudomonadota</taxon>
        <taxon>Gammaproteobacteria</taxon>
        <taxon>Enterobacterales</taxon>
        <taxon>Enterobacteriaceae</taxon>
        <taxon>Escherichia</taxon>
    </lineage>
</organism>
<dbReference type="InterPro" id="IPR015855">
    <property type="entry name" value="ABC_transpr_MalK-like"/>
</dbReference>
<reference evidence="10 11" key="1">
    <citation type="submission" date="2010-01" db="EMBL/GenBank/DDBJ databases">
        <title>The Genome Sequence of Escherichia coli M605.</title>
        <authorList>
            <consortium name="The Broad Institute Genome Sequencing Platform"/>
            <consortium name="The Broad Institute Genome Sequencing Center for Infectious Disease"/>
            <person name="Feldgarden M."/>
            <person name="Gordon D.M."/>
            <person name="Johnson J.R."/>
            <person name="Johnston B.D."/>
            <person name="Young S."/>
            <person name="Zeng Q."/>
            <person name="Koehrsen M."/>
            <person name="Alvarado L."/>
            <person name="Berlin A.M."/>
            <person name="Borenstein D."/>
            <person name="Chapman S.B."/>
            <person name="Chen Z."/>
            <person name="Engels R."/>
            <person name="Freedman E."/>
            <person name="Gellesch M."/>
            <person name="Goldberg J."/>
            <person name="Griggs A."/>
            <person name="Gujja S."/>
            <person name="Heilman E.R."/>
            <person name="Heiman D.I."/>
            <person name="Hepburn T.A."/>
            <person name="Howarth C."/>
            <person name="Jen D."/>
            <person name="Larson L."/>
            <person name="Lewis B."/>
            <person name="Mehta T."/>
            <person name="Park D."/>
            <person name="Pearson M."/>
            <person name="Richards J."/>
            <person name="Roberts A."/>
            <person name="Saif S."/>
            <person name="Shea T.D."/>
            <person name="Shenoy N."/>
            <person name="Sisk P."/>
            <person name="Stolte C."/>
            <person name="Sykes S.N."/>
            <person name="Walk T."/>
            <person name="White J."/>
            <person name="Yandava C."/>
            <person name="Haas B."/>
            <person name="Henn M.R."/>
            <person name="Nusbaum C."/>
            <person name="Birren B."/>
        </authorList>
    </citation>
    <scope>NUCLEOTIDE SEQUENCE [LARGE SCALE GENOMIC DNA]</scope>
    <source>
        <strain evidence="10 11">M605</strain>
    </source>
</reference>
<feature type="domain" description="ABC transporter" evidence="9">
    <location>
        <begin position="17"/>
        <end position="248"/>
    </location>
</feature>
<sequence length="369" mass="40897">MPSCAAWSIVRNKMAGLKLQAVTKSWDGKTQVIKPLTLDVADGEFIVMVGPSGCGKSTLLRMVAGLERVTTGDIWIDRKRVTEMEPKDRGIAMVFQNYALYPHMSVEENMAWGLKIRGMGKQQIAERVKEAARILELDGLLKRRPRELSGGQRQRVAMGRAIVREPAVFLFDEPLSNLDAKLRVQMRLELQQLHRRLKTTSLYVTHDQVEAMTLAQRVMVMNGGVAEQIGTPVEVYEKPASLFVASFIGSPAMNLLAGRVNNEGTHFELDGGIALPLNGGYRQYAGRKMTLGIRPEHIALSSQAEGGVPLVMDTLEILGADNLAHGHWGEQKLVVRLAHQERPTAGSTLWLHLPENQLHLFDGETGQRV</sequence>
<keyword evidence="3" id="KW-0997">Cell inner membrane</keyword>
<protein>
    <submittedName>
        <fullName evidence="10">sn-glycerol-3-phosphate import ATP-binding protein UgpC</fullName>
    </submittedName>
</protein>
<keyword evidence="5" id="KW-0547">Nucleotide-binding</keyword>
<dbReference type="AlphaFoldDB" id="F4T4Z2"/>
<accession>F4T4Z2</accession>
<dbReference type="Gene3D" id="2.40.50.100">
    <property type="match status" value="1"/>
</dbReference>
<dbReference type="GO" id="GO:0016887">
    <property type="term" value="F:ATP hydrolysis activity"/>
    <property type="evidence" value="ECO:0007669"/>
    <property type="project" value="InterPro"/>
</dbReference>
<dbReference type="PANTHER" id="PTHR43875">
    <property type="entry name" value="MALTODEXTRIN IMPORT ATP-BINDING PROTEIN MSMX"/>
    <property type="match status" value="1"/>
</dbReference>
<name>F4T4Z2_ECOLX</name>
<dbReference type="Proteomes" id="UP000004710">
    <property type="component" value="Unassembled WGS sequence"/>
</dbReference>
<dbReference type="GO" id="GO:0008643">
    <property type="term" value="P:carbohydrate transport"/>
    <property type="evidence" value="ECO:0007669"/>
    <property type="project" value="InterPro"/>
</dbReference>
<dbReference type="InterPro" id="IPR017871">
    <property type="entry name" value="ABC_transporter-like_CS"/>
</dbReference>
<evidence type="ECO:0000259" key="9">
    <source>
        <dbReference type="PROSITE" id="PS50893"/>
    </source>
</evidence>
<evidence type="ECO:0000256" key="5">
    <source>
        <dbReference type="ARBA" id="ARBA00022741"/>
    </source>
</evidence>
<dbReference type="HOGENOM" id="CLU_000604_1_1_6"/>
<keyword evidence="4" id="KW-0762">Sugar transport</keyword>
<dbReference type="InterPro" id="IPR012340">
    <property type="entry name" value="NA-bd_OB-fold"/>
</dbReference>
<dbReference type="GO" id="GO:0140359">
    <property type="term" value="F:ABC-type transporter activity"/>
    <property type="evidence" value="ECO:0007669"/>
    <property type="project" value="InterPro"/>
</dbReference>
<dbReference type="InterPro" id="IPR003593">
    <property type="entry name" value="AAA+_ATPase"/>
</dbReference>
<dbReference type="InterPro" id="IPR003439">
    <property type="entry name" value="ABC_transporter-like_ATP-bd"/>
</dbReference>
<evidence type="ECO:0000256" key="6">
    <source>
        <dbReference type="ARBA" id="ARBA00022840"/>
    </source>
</evidence>
<keyword evidence="1" id="KW-0813">Transport</keyword>
<evidence type="ECO:0000256" key="2">
    <source>
        <dbReference type="ARBA" id="ARBA00022475"/>
    </source>
</evidence>
<evidence type="ECO:0000313" key="10">
    <source>
        <dbReference type="EMBL" id="EGI13896.1"/>
    </source>
</evidence>
<dbReference type="CDD" id="cd03301">
    <property type="entry name" value="ABC_MalK_N"/>
    <property type="match status" value="1"/>
</dbReference>
<dbReference type="Gene3D" id="2.40.50.140">
    <property type="entry name" value="Nucleic acid-binding proteins"/>
    <property type="match status" value="1"/>
</dbReference>
<keyword evidence="2" id="KW-1003">Cell membrane</keyword>
<dbReference type="InterPro" id="IPR047641">
    <property type="entry name" value="ABC_transpr_MalK/UgpC-like"/>
</dbReference>
<dbReference type="InterPro" id="IPR040582">
    <property type="entry name" value="OB_MalK-like"/>
</dbReference>
<evidence type="ECO:0000256" key="3">
    <source>
        <dbReference type="ARBA" id="ARBA00022519"/>
    </source>
</evidence>
<dbReference type="GO" id="GO:0015794">
    <property type="term" value="P:glycerol-3-phosphate transmembrane transport"/>
    <property type="evidence" value="ECO:0007669"/>
    <property type="project" value="TreeGrafter"/>
</dbReference>
<dbReference type="FunFam" id="3.40.50.300:FF:000042">
    <property type="entry name" value="Maltose/maltodextrin ABC transporter, ATP-binding protein"/>
    <property type="match status" value="1"/>
</dbReference>
<evidence type="ECO:0000313" key="11">
    <source>
        <dbReference type="Proteomes" id="UP000004710"/>
    </source>
</evidence>
<dbReference type="NCBIfam" id="NF008653">
    <property type="entry name" value="PRK11650.1"/>
    <property type="match status" value="1"/>
</dbReference>
<keyword evidence="8" id="KW-0472">Membrane</keyword>
<dbReference type="InterPro" id="IPR008995">
    <property type="entry name" value="Mo/tungstate-bd_C_term_dom"/>
</dbReference>
<evidence type="ECO:0000256" key="7">
    <source>
        <dbReference type="ARBA" id="ARBA00022967"/>
    </source>
</evidence>
<gene>
    <name evidence="10" type="ORF">ECIG_02700</name>
</gene>
<dbReference type="GO" id="GO:0001407">
    <property type="term" value="P:glycerophosphodiester transmembrane transport"/>
    <property type="evidence" value="ECO:0007669"/>
    <property type="project" value="TreeGrafter"/>
</dbReference>
<keyword evidence="6 10" id="KW-0067">ATP-binding</keyword>
<dbReference type="GO" id="GO:0055052">
    <property type="term" value="C:ATP-binding cassette (ABC) transporter complex, substrate-binding subunit-containing"/>
    <property type="evidence" value="ECO:0007669"/>
    <property type="project" value="TreeGrafter"/>
</dbReference>
<dbReference type="FunFam" id="2.40.50.140:FF:000142">
    <property type="entry name" value="sn-glycerol-3-phosphate import ATP-binding protein UgpC"/>
    <property type="match status" value="1"/>
</dbReference>
<dbReference type="SUPFAM" id="SSF50331">
    <property type="entry name" value="MOP-like"/>
    <property type="match status" value="1"/>
</dbReference>
<dbReference type="InterPro" id="IPR027417">
    <property type="entry name" value="P-loop_NTPase"/>
</dbReference>
<dbReference type="PROSITE" id="PS00211">
    <property type="entry name" value="ABC_TRANSPORTER_1"/>
    <property type="match status" value="1"/>
</dbReference>
<dbReference type="GO" id="GO:0005524">
    <property type="term" value="F:ATP binding"/>
    <property type="evidence" value="ECO:0007669"/>
    <property type="project" value="UniProtKB-KW"/>
</dbReference>
<dbReference type="SUPFAM" id="SSF52540">
    <property type="entry name" value="P-loop containing nucleoside triphosphate hydrolases"/>
    <property type="match status" value="1"/>
</dbReference>
<dbReference type="EMBL" id="GL883918">
    <property type="protein sequence ID" value="EGI13896.1"/>
    <property type="molecule type" value="Genomic_DNA"/>
</dbReference>
<evidence type="ECO:0000256" key="4">
    <source>
        <dbReference type="ARBA" id="ARBA00022597"/>
    </source>
</evidence>
<evidence type="ECO:0000256" key="8">
    <source>
        <dbReference type="ARBA" id="ARBA00023136"/>
    </source>
</evidence>
<dbReference type="Pfam" id="PF17912">
    <property type="entry name" value="OB_MalK"/>
    <property type="match status" value="1"/>
</dbReference>
<dbReference type="PANTHER" id="PTHR43875:SF12">
    <property type="entry name" value="SN-GLYCEROL-3-PHOSPHATE IMPORT ATP-BINDING PROTEIN UGPC"/>
    <property type="match status" value="1"/>
</dbReference>
<dbReference type="SMART" id="SM00382">
    <property type="entry name" value="AAA"/>
    <property type="match status" value="1"/>
</dbReference>